<organism evidence="1 2">
    <name type="scientific">Caerostris darwini</name>
    <dbReference type="NCBI Taxonomy" id="1538125"/>
    <lineage>
        <taxon>Eukaryota</taxon>
        <taxon>Metazoa</taxon>
        <taxon>Ecdysozoa</taxon>
        <taxon>Arthropoda</taxon>
        <taxon>Chelicerata</taxon>
        <taxon>Arachnida</taxon>
        <taxon>Araneae</taxon>
        <taxon>Araneomorphae</taxon>
        <taxon>Entelegynae</taxon>
        <taxon>Araneoidea</taxon>
        <taxon>Araneidae</taxon>
        <taxon>Caerostris</taxon>
    </lineage>
</organism>
<dbReference type="Proteomes" id="UP001054837">
    <property type="component" value="Unassembled WGS sequence"/>
</dbReference>
<gene>
    <name evidence="1" type="ORF">CDAR_438741</name>
</gene>
<keyword evidence="2" id="KW-1185">Reference proteome</keyword>
<comment type="caution">
    <text evidence="1">The sequence shown here is derived from an EMBL/GenBank/DDBJ whole genome shotgun (WGS) entry which is preliminary data.</text>
</comment>
<evidence type="ECO:0000313" key="2">
    <source>
        <dbReference type="Proteomes" id="UP001054837"/>
    </source>
</evidence>
<name>A0AAV4X0V8_9ARAC</name>
<reference evidence="1 2" key="1">
    <citation type="submission" date="2021-06" db="EMBL/GenBank/DDBJ databases">
        <title>Caerostris darwini draft genome.</title>
        <authorList>
            <person name="Kono N."/>
            <person name="Arakawa K."/>
        </authorList>
    </citation>
    <scope>NUCLEOTIDE SEQUENCE [LARGE SCALE GENOMIC DNA]</scope>
</reference>
<sequence length="73" mass="8002">MHNTEGRVHPAKIVQYRSCHGFIRYAIDGISKILSGRDQDTETKQSDGGGFVMEAEDVVVDDGAAGFEEAFQI</sequence>
<dbReference type="AlphaFoldDB" id="A0AAV4X0V8"/>
<dbReference type="EMBL" id="BPLQ01015526">
    <property type="protein sequence ID" value="GIY88792.1"/>
    <property type="molecule type" value="Genomic_DNA"/>
</dbReference>
<protein>
    <submittedName>
        <fullName evidence="1">Uncharacterized protein</fullName>
    </submittedName>
</protein>
<proteinExistence type="predicted"/>
<accession>A0AAV4X0V8</accession>
<evidence type="ECO:0000313" key="1">
    <source>
        <dbReference type="EMBL" id="GIY88792.1"/>
    </source>
</evidence>